<gene>
    <name evidence="3" type="ORF">ILUMI_15704</name>
</gene>
<feature type="compositionally biased region" description="Basic and acidic residues" evidence="1">
    <location>
        <begin position="1"/>
        <end position="11"/>
    </location>
</feature>
<dbReference type="AlphaFoldDB" id="A0A8K0CN36"/>
<evidence type="ECO:0000256" key="1">
    <source>
        <dbReference type="SAM" id="MobiDB-lite"/>
    </source>
</evidence>
<keyword evidence="2" id="KW-1133">Transmembrane helix</keyword>
<feature type="transmembrane region" description="Helical" evidence="2">
    <location>
        <begin position="125"/>
        <end position="149"/>
    </location>
</feature>
<proteinExistence type="predicted"/>
<organism evidence="3 4">
    <name type="scientific">Ignelater luminosus</name>
    <name type="common">Cucubano</name>
    <name type="synonym">Pyrophorus luminosus</name>
    <dbReference type="NCBI Taxonomy" id="2038154"/>
    <lineage>
        <taxon>Eukaryota</taxon>
        <taxon>Metazoa</taxon>
        <taxon>Ecdysozoa</taxon>
        <taxon>Arthropoda</taxon>
        <taxon>Hexapoda</taxon>
        <taxon>Insecta</taxon>
        <taxon>Pterygota</taxon>
        <taxon>Neoptera</taxon>
        <taxon>Endopterygota</taxon>
        <taxon>Coleoptera</taxon>
        <taxon>Polyphaga</taxon>
        <taxon>Elateriformia</taxon>
        <taxon>Elateroidea</taxon>
        <taxon>Elateridae</taxon>
        <taxon>Agrypninae</taxon>
        <taxon>Pyrophorini</taxon>
        <taxon>Ignelater</taxon>
    </lineage>
</organism>
<dbReference type="EMBL" id="VTPC01051915">
    <property type="protein sequence ID" value="KAF2890469.1"/>
    <property type="molecule type" value="Genomic_DNA"/>
</dbReference>
<evidence type="ECO:0000313" key="4">
    <source>
        <dbReference type="Proteomes" id="UP000801492"/>
    </source>
</evidence>
<evidence type="ECO:0000256" key="2">
    <source>
        <dbReference type="SAM" id="Phobius"/>
    </source>
</evidence>
<reference evidence="3" key="1">
    <citation type="submission" date="2019-08" db="EMBL/GenBank/DDBJ databases">
        <title>The genome of the North American firefly Photinus pyralis.</title>
        <authorList>
            <consortium name="Photinus pyralis genome working group"/>
            <person name="Fallon T.R."/>
            <person name="Sander Lower S.E."/>
            <person name="Weng J.-K."/>
        </authorList>
    </citation>
    <scope>NUCLEOTIDE SEQUENCE</scope>
    <source>
        <strain evidence="3">TRF0915ILg1</strain>
        <tissue evidence="3">Whole body</tissue>
    </source>
</reference>
<evidence type="ECO:0000313" key="3">
    <source>
        <dbReference type="EMBL" id="KAF2890469.1"/>
    </source>
</evidence>
<comment type="caution">
    <text evidence="3">The sequence shown here is derived from an EMBL/GenBank/DDBJ whole genome shotgun (WGS) entry which is preliminary data.</text>
</comment>
<dbReference type="Proteomes" id="UP000801492">
    <property type="component" value="Unassembled WGS sequence"/>
</dbReference>
<sequence>MPFENDVHEEIAYNTGDLKSTENVNSSVDDKEEDMGDLYAQNVRTRAMIQLMIRRTVKKFRVILLEAGNMSDTENGETEDLNAVTMKNTRKRKANPNMWKRNVIKHQRDSGKICLQIIIWKLQGLLWLNLNFVFSCTFSSSNIVIFIWLKSSFYNDFKNVKIQYGTHKKNSSWIRVREI</sequence>
<keyword evidence="2" id="KW-0472">Membrane</keyword>
<accession>A0A8K0CN36</accession>
<name>A0A8K0CN36_IGNLU</name>
<feature type="compositionally biased region" description="Polar residues" evidence="1">
    <location>
        <begin position="17"/>
        <end position="27"/>
    </location>
</feature>
<feature type="region of interest" description="Disordered" evidence="1">
    <location>
        <begin position="1"/>
        <end position="32"/>
    </location>
</feature>
<protein>
    <submittedName>
        <fullName evidence="3">Uncharacterized protein</fullName>
    </submittedName>
</protein>
<keyword evidence="4" id="KW-1185">Reference proteome</keyword>
<keyword evidence="2" id="KW-0812">Transmembrane</keyword>